<dbReference type="AlphaFoldDB" id="A0A2U8QS46"/>
<sequence length="237" mass="26909">MKKVILFGLGLLAFVACNKQEQNGNVHLTGDIKGLSQGKLFIKKLQDTTLVTIDSINFKGNSNFDTAFDLESPEVIYLFLDRGQTNSIDNSLAVFAEPGNITINTSLNEFYRSAKVKGSKNHDLWKKFDSLNSKFTDANLELITKRLQNEIDFNQKTHDSIEDAYQKLLVRKYRYVANFAATHGDYEIAPYLALTEIPDIALPYLDTVAKKMTPKVAESKYGKFLKEHIEERKKSEQ</sequence>
<dbReference type="RefSeq" id="WP_109568388.1">
    <property type="nucleotide sequence ID" value="NZ_CP029463.1"/>
</dbReference>
<feature type="domain" description="DUF4369" evidence="1">
    <location>
        <begin position="27"/>
        <end position="125"/>
    </location>
</feature>
<dbReference type="EMBL" id="CP029463">
    <property type="protein sequence ID" value="AWM12980.1"/>
    <property type="molecule type" value="Genomic_DNA"/>
</dbReference>
<dbReference type="KEGG" id="fse:DI487_03260"/>
<dbReference type="OrthoDB" id="1143206at2"/>
<evidence type="ECO:0000259" key="1">
    <source>
        <dbReference type="Pfam" id="PF14289"/>
    </source>
</evidence>
<dbReference type="Pfam" id="PF14289">
    <property type="entry name" value="DUF4369"/>
    <property type="match status" value="1"/>
</dbReference>
<reference evidence="2 3" key="1">
    <citation type="submission" date="2018-05" db="EMBL/GenBank/DDBJ databases">
        <title>Flavobacterium sp. MEBiC07310.</title>
        <authorList>
            <person name="Baek K."/>
        </authorList>
    </citation>
    <scope>NUCLEOTIDE SEQUENCE [LARGE SCALE GENOMIC DNA]</scope>
    <source>
        <strain evidence="2 3">MEBiC07310</strain>
    </source>
</reference>
<keyword evidence="3" id="KW-1185">Reference proteome</keyword>
<dbReference type="InterPro" id="IPR025380">
    <property type="entry name" value="DUF4369"/>
</dbReference>
<gene>
    <name evidence="2" type="ORF">DI487_03260</name>
</gene>
<dbReference type="Proteomes" id="UP000245429">
    <property type="component" value="Chromosome"/>
</dbReference>
<accession>A0A2U8QS46</accession>
<evidence type="ECO:0000313" key="3">
    <source>
        <dbReference type="Proteomes" id="UP000245429"/>
    </source>
</evidence>
<evidence type="ECO:0000313" key="2">
    <source>
        <dbReference type="EMBL" id="AWM12980.1"/>
    </source>
</evidence>
<organism evidence="2 3">
    <name type="scientific">Flavobacterium sediminis</name>
    <dbReference type="NCBI Taxonomy" id="2201181"/>
    <lineage>
        <taxon>Bacteria</taxon>
        <taxon>Pseudomonadati</taxon>
        <taxon>Bacteroidota</taxon>
        <taxon>Flavobacteriia</taxon>
        <taxon>Flavobacteriales</taxon>
        <taxon>Flavobacteriaceae</taxon>
        <taxon>Flavobacterium</taxon>
    </lineage>
</organism>
<dbReference type="PROSITE" id="PS51257">
    <property type="entry name" value="PROKAR_LIPOPROTEIN"/>
    <property type="match status" value="1"/>
</dbReference>
<protein>
    <recommendedName>
        <fullName evidence="1">DUF4369 domain-containing protein</fullName>
    </recommendedName>
</protein>
<proteinExistence type="predicted"/>
<name>A0A2U8QS46_9FLAO</name>